<dbReference type="InterPro" id="IPR017853">
    <property type="entry name" value="GH"/>
</dbReference>
<gene>
    <name evidence="2" type="ORF">QFZ49_007980</name>
</gene>
<dbReference type="Gene3D" id="3.20.20.80">
    <property type="entry name" value="Glycosidases"/>
    <property type="match status" value="1"/>
</dbReference>
<protein>
    <recommendedName>
        <fullName evidence="4">GH26 domain-containing protein</fullName>
    </recommendedName>
</protein>
<dbReference type="PROSITE" id="PS51257">
    <property type="entry name" value="PROKAR_LIPOPROTEIN"/>
    <property type="match status" value="1"/>
</dbReference>
<dbReference type="Pfam" id="PF22612">
    <property type="entry name" value="GH113"/>
    <property type="match status" value="1"/>
</dbReference>
<dbReference type="CDD" id="cd19608">
    <property type="entry name" value="GH113_mannanase-like"/>
    <property type="match status" value="1"/>
</dbReference>
<comment type="caution">
    <text evidence="2">The sequence shown here is derived from an EMBL/GenBank/DDBJ whole genome shotgun (WGS) entry which is preliminary data.</text>
</comment>
<keyword evidence="3" id="KW-1185">Reference proteome</keyword>
<sequence>MRTRPLVVLTRPALPALSPALLVLLALLLTAGCVAPGGEAPAPVKAAPAPTPSVAASGQPAPARVARPWRRGDPQLGAQVLWYAYAGETDASVRTNALRLVNYMVGKHMNAVSVTFPFVTAGPTASAVRASAGTPSVRQLGMLMDTAAAAGLRVTLRPLLDERSLVARDPLAWRGSLAPADRAAWFRSYEAFLAPYLTLAARHHVATFVLGAELTSLEDDPRWRSVAVAARRAFSGELSYDANWDDYVSRHVPVPVDHLGIDAYFPLPRLGDDASVSQIAEGWQRWLDRKSTGKLPRIVLSEVGIIAEDGAYRHPAVWTGGGRLDPTVQRRWFEAACRVAQDRDMAGLYWWNLDFHADPSAGTPAGSRTSFLGRPAEAVIASCFRTWPR</sequence>
<proteinExistence type="predicted"/>
<organism evidence="2 3">
    <name type="scientific">Streptomyces turgidiscabies</name>
    <dbReference type="NCBI Taxonomy" id="85558"/>
    <lineage>
        <taxon>Bacteria</taxon>
        <taxon>Bacillati</taxon>
        <taxon>Actinomycetota</taxon>
        <taxon>Actinomycetes</taxon>
        <taxon>Kitasatosporales</taxon>
        <taxon>Streptomycetaceae</taxon>
        <taxon>Streptomyces</taxon>
    </lineage>
</organism>
<name>A0ABU0S1P6_9ACTN</name>
<feature type="region of interest" description="Disordered" evidence="1">
    <location>
        <begin position="40"/>
        <end position="59"/>
    </location>
</feature>
<evidence type="ECO:0000256" key="1">
    <source>
        <dbReference type="SAM" id="MobiDB-lite"/>
    </source>
</evidence>
<accession>A0ABU0S1P6</accession>
<dbReference type="RefSeq" id="WP_307631261.1">
    <property type="nucleotide sequence ID" value="NZ_JAUSZS010000009.1"/>
</dbReference>
<dbReference type="InterPro" id="IPR055151">
    <property type="entry name" value="GH113"/>
</dbReference>
<evidence type="ECO:0000313" key="3">
    <source>
        <dbReference type="Proteomes" id="UP001223072"/>
    </source>
</evidence>
<dbReference type="SUPFAM" id="SSF51445">
    <property type="entry name" value="(Trans)glycosidases"/>
    <property type="match status" value="1"/>
</dbReference>
<dbReference type="EMBL" id="JAUSZS010000009">
    <property type="protein sequence ID" value="MDQ0937998.1"/>
    <property type="molecule type" value="Genomic_DNA"/>
</dbReference>
<evidence type="ECO:0000313" key="2">
    <source>
        <dbReference type="EMBL" id="MDQ0937998.1"/>
    </source>
</evidence>
<evidence type="ECO:0008006" key="4">
    <source>
        <dbReference type="Google" id="ProtNLM"/>
    </source>
</evidence>
<dbReference type="Proteomes" id="UP001223072">
    <property type="component" value="Unassembled WGS sequence"/>
</dbReference>
<reference evidence="2 3" key="1">
    <citation type="submission" date="2023-07" db="EMBL/GenBank/DDBJ databases">
        <title>Comparative genomics of wheat-associated soil bacteria to identify genetic determinants of phenazine resistance.</title>
        <authorList>
            <person name="Mouncey N."/>
        </authorList>
    </citation>
    <scope>NUCLEOTIDE SEQUENCE [LARGE SCALE GENOMIC DNA]</scope>
    <source>
        <strain evidence="2 3">W2I16</strain>
    </source>
</reference>